<evidence type="ECO:0000256" key="16">
    <source>
        <dbReference type="ARBA" id="ARBA00056625"/>
    </source>
</evidence>
<keyword evidence="12" id="KW-1015">Disulfide bond</keyword>
<dbReference type="GO" id="GO:0007602">
    <property type="term" value="P:phototransduction"/>
    <property type="evidence" value="ECO:0007669"/>
    <property type="project" value="UniProtKB-KW"/>
</dbReference>
<dbReference type="PANTHER" id="PTHR15326">
    <property type="entry name" value="SPERMATOGENESIS-ASSOCIATED PROTEIN 2/TAMOZHENNIC"/>
    <property type="match status" value="1"/>
</dbReference>
<dbReference type="EMBL" id="AKHW03001485">
    <property type="protein sequence ID" value="KYO42110.1"/>
    <property type="molecule type" value="Genomic_DNA"/>
</dbReference>
<evidence type="ECO:0000256" key="7">
    <source>
        <dbReference type="ARBA" id="ARBA00022692"/>
    </source>
</evidence>
<dbReference type="FunFam" id="1.20.58.2190:FF:000002">
    <property type="entry name" value="spermatogenesis-associated protein 2"/>
    <property type="match status" value="1"/>
</dbReference>
<evidence type="ECO:0000256" key="2">
    <source>
        <dbReference type="ARBA" id="ARBA00004370"/>
    </source>
</evidence>
<evidence type="ECO:0000313" key="21">
    <source>
        <dbReference type="EMBL" id="KYO42110.1"/>
    </source>
</evidence>
<evidence type="ECO:0000256" key="1">
    <source>
        <dbReference type="ARBA" id="ARBA00004123"/>
    </source>
</evidence>
<feature type="transmembrane region" description="Helical" evidence="19">
    <location>
        <begin position="659"/>
        <end position="687"/>
    </location>
</feature>
<dbReference type="CDD" id="cd15074">
    <property type="entry name" value="7tmA_Opsin5_neuropsin"/>
    <property type="match status" value="1"/>
</dbReference>
<keyword evidence="9 19" id="KW-1133">Transmembrane helix</keyword>
<evidence type="ECO:0000256" key="10">
    <source>
        <dbReference type="ARBA" id="ARBA00022991"/>
    </source>
</evidence>
<evidence type="ECO:0000256" key="6">
    <source>
        <dbReference type="ARBA" id="ARBA00022606"/>
    </source>
</evidence>
<gene>
    <name evidence="21" type="primary">SPATA2</name>
    <name evidence="21" type="ORF">Y1Q_0002750</name>
</gene>
<dbReference type="GO" id="GO:0060544">
    <property type="term" value="P:regulation of necroptotic process"/>
    <property type="evidence" value="ECO:0007669"/>
    <property type="project" value="UniProtKB-ARBA"/>
</dbReference>
<keyword evidence="5" id="KW-0600">Photoreceptor protein</keyword>
<dbReference type="GO" id="GO:0005634">
    <property type="term" value="C:nucleus"/>
    <property type="evidence" value="ECO:0007669"/>
    <property type="project" value="UniProtKB-SubCell"/>
</dbReference>
<organism evidence="21 22">
    <name type="scientific">Alligator mississippiensis</name>
    <name type="common">American alligator</name>
    <dbReference type="NCBI Taxonomy" id="8496"/>
    <lineage>
        <taxon>Eukaryota</taxon>
        <taxon>Metazoa</taxon>
        <taxon>Chordata</taxon>
        <taxon>Craniata</taxon>
        <taxon>Vertebrata</taxon>
        <taxon>Euteleostomi</taxon>
        <taxon>Archelosauria</taxon>
        <taxon>Archosauria</taxon>
        <taxon>Crocodylia</taxon>
        <taxon>Alligatoridae</taxon>
        <taxon>Alligatorinae</taxon>
        <taxon>Alligator</taxon>
    </lineage>
</organism>
<evidence type="ECO:0000256" key="9">
    <source>
        <dbReference type="ARBA" id="ARBA00022989"/>
    </source>
</evidence>
<comment type="subunit">
    <text evidence="17">Interacts (via the PIM motif) with RNF31/HOIP (via the PUB domain); the interaction is direct. Interacts (via the PUB domain) with CYLD; the interaction is direct.</text>
</comment>
<dbReference type="eggNOG" id="KOG3656">
    <property type="taxonomic scope" value="Eukaryota"/>
</dbReference>
<evidence type="ECO:0000256" key="19">
    <source>
        <dbReference type="SAM" id="Phobius"/>
    </source>
</evidence>
<comment type="subcellular location">
    <subcellularLocation>
        <location evidence="3">Cytoplasm</location>
    </subcellularLocation>
    <subcellularLocation>
        <location evidence="2">Membrane</location>
    </subcellularLocation>
    <subcellularLocation>
        <location evidence="1">Nucleus</location>
    </subcellularLocation>
</comment>
<dbReference type="GO" id="GO:0009881">
    <property type="term" value="F:photoreceptor activity"/>
    <property type="evidence" value="ECO:0007669"/>
    <property type="project" value="UniProtKB-KW"/>
</dbReference>
<sequence>MDTKYKDDLFRKYVQFHESKLNASDKQRPINDEYLRVAASALLCLPKIDPYYRFRLIKFYEMAENSLRSLKSSSLHSLHSAFSMLETVGINLFLYPWKKEFKTIKTYTGPFVYYVKSTLIEEDVRQILNYMGYVQELGTAYKLREQVDAIQVKMVSFELFLAKVECEQLLEIHLQVKDKGYLELDIVNERKNSNEDVRSCSEAMKRRAECKENLNTSMARMVLQKSASERASPKDYFKPKVTKPSKSVDTYDSYWESKKPPLMSSLSLRKEPILVDAEDDIKDEIIRPSPSLLAMSSSLHGCSDDFLTTSSHPNGMLRTNVAYSSYFSPQDDLDLYTDPDARSVLNFKRQEAPKPDVWIILKILKMGHALTRLKSEQLLSLALPKFQLFKRSKKPHQFQIISTEQNSIIPKTTSIEQADLTHSKHQMGNASNSSAFISTLTEQEDLIFGTLYSLFGIISLFGNSLLLLVAYRKRSMLKPAEFFIVNLAVSDLGMTLTLFPLATPSFFAHRWLFDHAMCTFYAFCGVFFGLCSLTSLTVLSTVCCLKVCYPTYGNKFSPTHAGILLLCIWAYALAFAIAPLADWGSYGPEPYGTACCITWKASTREAMVYVVALFIFCYIIPCLLIVISYSLILWTVKVSRRAVKQHMSAQSKNNSVHSLIVKLSIAVCTGFLTAWTPYAIVAMWAAFGDASQVPVLAFVICAVFAKSSTLYNPLVYLLFKPNFQKFLSKDLSLLQAIRAILCCSRQSIVTLQSFPTREGRTSVRFSTAFADRQGPCRNCSDTFECFRNYPRCYQFTQSPNAMPRHHPLSFLTDGGTCQPALKRTMQVMVLVTRKKSGMGTMNVAGEVLPSDIVKDLL</sequence>
<dbReference type="FunFam" id="1.20.1070.10:FF:000219">
    <property type="entry name" value="Opsin 5-like 2"/>
    <property type="match status" value="1"/>
</dbReference>
<dbReference type="PRINTS" id="PR01244">
    <property type="entry name" value="PEROPSIN"/>
</dbReference>
<keyword evidence="10" id="KW-0157">Chromophore</keyword>
<evidence type="ECO:0000256" key="3">
    <source>
        <dbReference type="ARBA" id="ARBA00004496"/>
    </source>
</evidence>
<evidence type="ECO:0000256" key="15">
    <source>
        <dbReference type="ARBA" id="ARBA00038142"/>
    </source>
</evidence>
<protein>
    <recommendedName>
        <fullName evidence="18">Spermatogenesis-associated protein 2</fullName>
    </recommendedName>
</protein>
<feature type="transmembrane region" description="Helical" evidence="19">
    <location>
        <begin position="608"/>
        <end position="638"/>
    </location>
</feature>
<evidence type="ECO:0000256" key="14">
    <source>
        <dbReference type="ARBA" id="ARBA00023242"/>
    </source>
</evidence>
<dbReference type="GO" id="GO:0007601">
    <property type="term" value="P:visual perception"/>
    <property type="evidence" value="ECO:0007669"/>
    <property type="project" value="InterPro"/>
</dbReference>
<dbReference type="PANTHER" id="PTHR15326:SF8">
    <property type="entry name" value="SPERMATOGENESIS-ASSOCIATED PROTEIN 2"/>
    <property type="match status" value="1"/>
</dbReference>
<name>A0A151NZP4_ALLMI</name>
<dbReference type="InterPro" id="IPR000276">
    <property type="entry name" value="GPCR_Rhodpsn"/>
</dbReference>
<dbReference type="GO" id="GO:0010803">
    <property type="term" value="P:regulation of tumor necrosis factor-mediated signaling pathway"/>
    <property type="evidence" value="ECO:0007669"/>
    <property type="project" value="TreeGrafter"/>
</dbReference>
<dbReference type="InterPro" id="IPR048839">
    <property type="entry name" value="SPATA2_PUB-like"/>
</dbReference>
<dbReference type="GO" id="GO:1990108">
    <property type="term" value="P:protein linear deubiquitination"/>
    <property type="evidence" value="ECO:0007669"/>
    <property type="project" value="TreeGrafter"/>
</dbReference>
<evidence type="ECO:0000256" key="18">
    <source>
        <dbReference type="ARBA" id="ARBA00071327"/>
    </source>
</evidence>
<keyword evidence="4" id="KW-0963">Cytoplasm</keyword>
<proteinExistence type="inferred from homology"/>
<keyword evidence="14" id="KW-0539">Nucleus</keyword>
<keyword evidence="6" id="KW-0716">Sensory transduction</keyword>
<evidence type="ECO:0000259" key="20">
    <source>
        <dbReference type="PROSITE" id="PS50262"/>
    </source>
</evidence>
<keyword evidence="7 19" id="KW-0812">Transmembrane</keyword>
<evidence type="ECO:0000256" key="8">
    <source>
        <dbReference type="ARBA" id="ARBA00022925"/>
    </source>
</evidence>
<evidence type="ECO:0000256" key="4">
    <source>
        <dbReference type="ARBA" id="ARBA00022490"/>
    </source>
</evidence>
<comment type="caution">
    <text evidence="21">The sequence shown here is derived from an EMBL/GenBank/DDBJ whole genome shotgun (WGS) entry which is preliminary data.</text>
</comment>
<dbReference type="Gene3D" id="1.20.1070.10">
    <property type="entry name" value="Rhodopsin 7-helix transmembrane proteins"/>
    <property type="match status" value="1"/>
</dbReference>
<dbReference type="PROSITE" id="PS00238">
    <property type="entry name" value="OPSIN"/>
    <property type="match status" value="1"/>
</dbReference>
<accession>A0A151NZP4</accession>
<dbReference type="InterPro" id="IPR027430">
    <property type="entry name" value="Retinal_BS"/>
</dbReference>
<dbReference type="Gene3D" id="1.20.58.2190">
    <property type="match status" value="1"/>
</dbReference>
<evidence type="ECO:0000256" key="17">
    <source>
        <dbReference type="ARBA" id="ARBA00063825"/>
    </source>
</evidence>
<dbReference type="GO" id="GO:0070536">
    <property type="term" value="P:protein K63-linked deubiquitination"/>
    <property type="evidence" value="ECO:0007669"/>
    <property type="project" value="TreeGrafter"/>
</dbReference>
<dbReference type="PRINTS" id="PR00237">
    <property type="entry name" value="GPCRRHODOPSN"/>
</dbReference>
<dbReference type="SUPFAM" id="SSF81321">
    <property type="entry name" value="Family A G protein-coupled receptor-like"/>
    <property type="match status" value="1"/>
</dbReference>
<dbReference type="GO" id="GO:0016020">
    <property type="term" value="C:membrane"/>
    <property type="evidence" value="ECO:0007669"/>
    <property type="project" value="UniProtKB-SubCell"/>
</dbReference>
<feature type="transmembrane region" description="Helical" evidence="19">
    <location>
        <begin position="561"/>
        <end position="581"/>
    </location>
</feature>
<evidence type="ECO:0000256" key="5">
    <source>
        <dbReference type="ARBA" id="ARBA00022543"/>
    </source>
</evidence>
<dbReference type="InterPro" id="IPR017452">
    <property type="entry name" value="GPCR_Rhodpsn_7TM"/>
</dbReference>
<comment type="function">
    <text evidence="16">Bridging factor that mediates the recruitment of CYLD to the LUBAC complex, thereby regulating TNF-alpha-induced necroptosis. Acts as a direct binding intermediate that bridges RNF31/HOIP, the catalytic subunit of the LUBAC complex, and the deubiquitinase (CYLD), thereby recruiting CYLD to the TNF-R1 signaling complex (TNF-RSC). Required to activate the 'Met-1'- (linear) and 'Lys-63'-linked deubiquitinase activities of CYLD. Controls the kinase activity of RIPK1 and TNF-alpha-induced necroptosis by promoting 'Met-1'-linked deubiquitination of RIPK1 by CYLD.</text>
</comment>
<evidence type="ECO:0000313" key="22">
    <source>
        <dbReference type="Proteomes" id="UP000050525"/>
    </source>
</evidence>
<keyword evidence="22" id="KW-1185">Reference proteome</keyword>
<dbReference type="Pfam" id="PF00001">
    <property type="entry name" value="7tm_1"/>
    <property type="match status" value="1"/>
</dbReference>
<keyword evidence="5" id="KW-0675">Receptor</keyword>
<evidence type="ECO:0000256" key="13">
    <source>
        <dbReference type="ARBA" id="ARBA00023180"/>
    </source>
</evidence>
<reference evidence="21 22" key="1">
    <citation type="journal article" date="2012" name="Genome Biol.">
        <title>Sequencing three crocodilian genomes to illuminate the evolution of archosaurs and amniotes.</title>
        <authorList>
            <person name="St John J.A."/>
            <person name="Braun E.L."/>
            <person name="Isberg S.R."/>
            <person name="Miles L.G."/>
            <person name="Chong A.Y."/>
            <person name="Gongora J."/>
            <person name="Dalzell P."/>
            <person name="Moran C."/>
            <person name="Bed'hom B."/>
            <person name="Abzhanov A."/>
            <person name="Burgess S.C."/>
            <person name="Cooksey A.M."/>
            <person name="Castoe T.A."/>
            <person name="Crawford N.G."/>
            <person name="Densmore L.D."/>
            <person name="Drew J.C."/>
            <person name="Edwards S.V."/>
            <person name="Faircloth B.C."/>
            <person name="Fujita M.K."/>
            <person name="Greenwold M.J."/>
            <person name="Hoffmann F.G."/>
            <person name="Howard J.M."/>
            <person name="Iguchi T."/>
            <person name="Janes D.E."/>
            <person name="Khan S.Y."/>
            <person name="Kohno S."/>
            <person name="de Koning A.J."/>
            <person name="Lance S.L."/>
            <person name="McCarthy F.M."/>
            <person name="McCormack J.E."/>
            <person name="Merchant M.E."/>
            <person name="Peterson D.G."/>
            <person name="Pollock D.D."/>
            <person name="Pourmand N."/>
            <person name="Raney B.J."/>
            <person name="Roessler K.A."/>
            <person name="Sanford J.R."/>
            <person name="Sawyer R.H."/>
            <person name="Schmidt C.J."/>
            <person name="Triplett E.W."/>
            <person name="Tuberville T.D."/>
            <person name="Venegas-Anaya M."/>
            <person name="Howard J.T."/>
            <person name="Jarvis E.D."/>
            <person name="Guillette L.J.Jr."/>
            <person name="Glenn T.C."/>
            <person name="Green R.E."/>
            <person name="Ray D.A."/>
        </authorList>
    </citation>
    <scope>NUCLEOTIDE SEQUENCE [LARGE SCALE GENOMIC DNA]</scope>
    <source>
        <strain evidence="21">KSC_2009_1</strain>
    </source>
</reference>
<dbReference type="PROSITE" id="PS50262">
    <property type="entry name" value="G_PROTEIN_RECEP_F1_2"/>
    <property type="match status" value="1"/>
</dbReference>
<feature type="transmembrane region" description="Helical" evidence="19">
    <location>
        <begin position="446"/>
        <end position="471"/>
    </location>
</feature>
<feature type="transmembrane region" description="Helical" evidence="19">
    <location>
        <begin position="483"/>
        <end position="508"/>
    </location>
</feature>
<keyword evidence="8" id="KW-0681">Retinal protein</keyword>
<feature type="domain" description="G-protein coupled receptors family 1 profile" evidence="20">
    <location>
        <begin position="462"/>
        <end position="716"/>
    </location>
</feature>
<feature type="transmembrane region" description="Helical" evidence="19">
    <location>
        <begin position="693"/>
        <end position="719"/>
    </location>
</feature>
<keyword evidence="13" id="KW-0325">Glycoprotein</keyword>
<dbReference type="GO" id="GO:0005737">
    <property type="term" value="C:cytoplasm"/>
    <property type="evidence" value="ECO:0007669"/>
    <property type="project" value="UniProtKB-SubCell"/>
</dbReference>
<dbReference type="InterPro" id="IPR002962">
    <property type="entry name" value="Peropsin"/>
</dbReference>
<dbReference type="Pfam" id="PF21388">
    <property type="entry name" value="SPATA2_PUB-like"/>
    <property type="match status" value="1"/>
</dbReference>
<dbReference type="GO" id="GO:0004930">
    <property type="term" value="F:G protein-coupled receptor activity"/>
    <property type="evidence" value="ECO:0007669"/>
    <property type="project" value="InterPro"/>
</dbReference>
<dbReference type="Proteomes" id="UP000050525">
    <property type="component" value="Unassembled WGS sequence"/>
</dbReference>
<evidence type="ECO:0000256" key="12">
    <source>
        <dbReference type="ARBA" id="ARBA00023157"/>
    </source>
</evidence>
<keyword evidence="11 19" id="KW-0472">Membrane</keyword>
<evidence type="ECO:0000256" key="11">
    <source>
        <dbReference type="ARBA" id="ARBA00023136"/>
    </source>
</evidence>
<feature type="transmembrane region" description="Helical" evidence="19">
    <location>
        <begin position="520"/>
        <end position="549"/>
    </location>
</feature>
<comment type="similarity">
    <text evidence="15">Belongs to the SPATA2 family.</text>
</comment>
<dbReference type="AlphaFoldDB" id="A0A151NZP4"/>